<dbReference type="PIRSF" id="PIRSF500136">
    <property type="entry name" value="UDP_ManNAc_DH"/>
    <property type="match status" value="1"/>
</dbReference>
<dbReference type="InterPro" id="IPR028359">
    <property type="entry name" value="UDP_ManNAc/GlcNAc_DH"/>
</dbReference>
<dbReference type="SMART" id="SM00984">
    <property type="entry name" value="UDPG_MGDP_dh_C"/>
    <property type="match status" value="1"/>
</dbReference>
<dbReference type="Pfam" id="PF03721">
    <property type="entry name" value="UDPG_MGDP_dh_N"/>
    <property type="match status" value="1"/>
</dbReference>
<sequence>MKNQLMEKISSRSLRVAIIGLGYVGLPLAVTFAEAGFQVTGIDVDQKKVDLANEGQSYISDIESSELQKLVTAGILKFTTDFGALDEIDAISICVPTPLRKTREPDISYIISAAQQVRDHLQQGQLIILESTTYPGTTDEVLLPELESTGLKVGEDFFLAFSPERIDPGNPKFGTKNTPKVVGGITAACTELAEAYYGAAIEQIVPVTSARVAEMTKLLENTFRAVNIGLVNEIAIICEKLKISAWEVIDAAATKPFGFMRFQPGPGLGGHCIPVDPHYLSWKLKTLDYNARFIELAAEINSSMPHYVVNKIMAALNEQRRSLNGATVLVLGVAYKRNVSDVRESPALDIIQDLLTHKAVVLYNDDYVPSLTLQGRTLHSQPVSSGLLQAADCIVLVTDHDYYDVSSIVEEARSIVDTRNMTKGFQDAKIFRL</sequence>
<dbReference type="InterPro" id="IPR001732">
    <property type="entry name" value="UDP-Glc/GDP-Man_DH_N"/>
</dbReference>
<dbReference type="GO" id="GO:0016616">
    <property type="term" value="F:oxidoreductase activity, acting on the CH-OH group of donors, NAD or NADP as acceptor"/>
    <property type="evidence" value="ECO:0007669"/>
    <property type="project" value="InterPro"/>
</dbReference>
<dbReference type="SUPFAM" id="SSF52413">
    <property type="entry name" value="UDP-glucose/GDP-mannose dehydrogenase C-terminal domain"/>
    <property type="match status" value="1"/>
</dbReference>
<keyword evidence="2" id="KW-0520">NAD</keyword>
<dbReference type="EMBL" id="BIFS01000001">
    <property type="protein sequence ID" value="GCE17399.1"/>
    <property type="molecule type" value="Genomic_DNA"/>
</dbReference>
<dbReference type="Pfam" id="PF03720">
    <property type="entry name" value="UDPG_MGDP_dh_C"/>
    <property type="match status" value="1"/>
</dbReference>
<evidence type="ECO:0000256" key="2">
    <source>
        <dbReference type="ARBA" id="ARBA00023027"/>
    </source>
</evidence>
<dbReference type="GO" id="GO:0000271">
    <property type="term" value="P:polysaccharide biosynthetic process"/>
    <property type="evidence" value="ECO:0007669"/>
    <property type="project" value="InterPro"/>
</dbReference>
<dbReference type="SUPFAM" id="SSF48179">
    <property type="entry name" value="6-phosphogluconate dehydrogenase C-terminal domain-like"/>
    <property type="match status" value="1"/>
</dbReference>
<dbReference type="AlphaFoldDB" id="A0A402AE68"/>
<comment type="caution">
    <text evidence="5">The sequence shown here is derived from an EMBL/GenBank/DDBJ whole genome shotgun (WGS) entry which is preliminary data.</text>
</comment>
<dbReference type="PANTHER" id="PTHR43491:SF1">
    <property type="entry name" value="UDP-N-ACETYL-D-MANNOSAMINE DEHYDROGENASE"/>
    <property type="match status" value="1"/>
</dbReference>
<dbReference type="PANTHER" id="PTHR43491">
    <property type="entry name" value="UDP-N-ACETYL-D-MANNOSAMINE DEHYDROGENASE"/>
    <property type="match status" value="1"/>
</dbReference>
<evidence type="ECO:0000256" key="1">
    <source>
        <dbReference type="ARBA" id="ARBA00023002"/>
    </source>
</evidence>
<keyword evidence="6" id="KW-1185">Reference proteome</keyword>
<dbReference type="Gene3D" id="3.40.50.720">
    <property type="entry name" value="NAD(P)-binding Rossmann-like Domain"/>
    <property type="match status" value="2"/>
</dbReference>
<dbReference type="InterPro" id="IPR017476">
    <property type="entry name" value="UDP-Glc/GDP-Man"/>
</dbReference>
<protein>
    <submittedName>
        <fullName evidence="5">UDP-N-acetyl-D-glucosamine dehydrogenase</fullName>
    </submittedName>
</protein>
<organism evidence="5 6">
    <name type="scientific">Dictyobacter kobayashii</name>
    <dbReference type="NCBI Taxonomy" id="2014872"/>
    <lineage>
        <taxon>Bacteria</taxon>
        <taxon>Bacillati</taxon>
        <taxon>Chloroflexota</taxon>
        <taxon>Ktedonobacteria</taxon>
        <taxon>Ktedonobacterales</taxon>
        <taxon>Dictyobacteraceae</taxon>
        <taxon>Dictyobacter</taxon>
    </lineage>
</organism>
<dbReference type="InterPro" id="IPR014027">
    <property type="entry name" value="UDP-Glc/GDP-Man_DH_C"/>
</dbReference>
<evidence type="ECO:0000313" key="6">
    <source>
        <dbReference type="Proteomes" id="UP000287188"/>
    </source>
</evidence>
<dbReference type="InterPro" id="IPR036291">
    <property type="entry name" value="NAD(P)-bd_dom_sf"/>
</dbReference>
<dbReference type="GO" id="GO:0051287">
    <property type="term" value="F:NAD binding"/>
    <property type="evidence" value="ECO:0007669"/>
    <property type="project" value="InterPro"/>
</dbReference>
<feature type="domain" description="UDP-glucose/GDP-mannose dehydrogenase C-terminal" evidence="4">
    <location>
        <begin position="329"/>
        <end position="424"/>
    </location>
</feature>
<dbReference type="InterPro" id="IPR036220">
    <property type="entry name" value="UDP-Glc/GDP-Man_DH_C_sf"/>
</dbReference>
<dbReference type="Proteomes" id="UP000287188">
    <property type="component" value="Unassembled WGS sequence"/>
</dbReference>
<proteinExistence type="inferred from homology"/>
<evidence type="ECO:0000256" key="3">
    <source>
        <dbReference type="PIRNR" id="PIRNR000124"/>
    </source>
</evidence>
<evidence type="ECO:0000313" key="5">
    <source>
        <dbReference type="EMBL" id="GCE17399.1"/>
    </source>
</evidence>
<dbReference type="OrthoDB" id="9803238at2"/>
<dbReference type="SUPFAM" id="SSF51735">
    <property type="entry name" value="NAD(P)-binding Rossmann-fold domains"/>
    <property type="match status" value="1"/>
</dbReference>
<dbReference type="PIRSF" id="PIRSF000124">
    <property type="entry name" value="UDPglc_GDPman_dh"/>
    <property type="match status" value="1"/>
</dbReference>
<gene>
    <name evidence="5" type="ORF">KDK_11990</name>
</gene>
<dbReference type="Pfam" id="PF00984">
    <property type="entry name" value="UDPG_MGDP_dh"/>
    <property type="match status" value="1"/>
</dbReference>
<accession>A0A402AE68</accession>
<keyword evidence="1" id="KW-0560">Oxidoreductase</keyword>
<reference evidence="6" key="1">
    <citation type="submission" date="2018-12" db="EMBL/GenBank/DDBJ databases">
        <title>Tengunoibacter tsumagoiensis gen. nov., sp. nov., Dictyobacter kobayashii sp. nov., D. alpinus sp. nov., and D. joshuensis sp. nov. and description of Dictyobacteraceae fam. nov. within the order Ktedonobacterales isolated from Tengu-no-mugimeshi.</title>
        <authorList>
            <person name="Wang C.M."/>
            <person name="Zheng Y."/>
            <person name="Sakai Y."/>
            <person name="Toyoda A."/>
            <person name="Minakuchi Y."/>
            <person name="Abe K."/>
            <person name="Yokota A."/>
            <person name="Yabe S."/>
        </authorList>
    </citation>
    <scope>NUCLEOTIDE SEQUENCE [LARGE SCALE GENOMIC DNA]</scope>
    <source>
        <strain evidence="6">Uno11</strain>
    </source>
</reference>
<evidence type="ECO:0000259" key="4">
    <source>
        <dbReference type="SMART" id="SM00984"/>
    </source>
</evidence>
<dbReference type="InterPro" id="IPR008927">
    <property type="entry name" value="6-PGluconate_DH-like_C_sf"/>
</dbReference>
<dbReference type="NCBIfam" id="TIGR03026">
    <property type="entry name" value="NDP-sugDHase"/>
    <property type="match status" value="1"/>
</dbReference>
<dbReference type="InterPro" id="IPR014026">
    <property type="entry name" value="UDP-Glc/GDP-Man_DH_dimer"/>
</dbReference>
<comment type="similarity">
    <text evidence="3">Belongs to the UDP-glucose/GDP-mannose dehydrogenase family.</text>
</comment>
<dbReference type="RefSeq" id="WP_126549096.1">
    <property type="nucleotide sequence ID" value="NZ_BIFS01000001.1"/>
</dbReference>
<name>A0A402AE68_9CHLR</name>
<dbReference type="GO" id="GO:0016628">
    <property type="term" value="F:oxidoreductase activity, acting on the CH-CH group of donors, NAD or NADP as acceptor"/>
    <property type="evidence" value="ECO:0007669"/>
    <property type="project" value="InterPro"/>
</dbReference>